<sequence length="44" mass="4835">MLLQVDKEIMQSLTMPAGNRETWQYLSSSTGESEGLLYTGPKSG</sequence>
<reference evidence="1" key="2">
    <citation type="submission" date="2020-06" db="EMBL/GenBank/DDBJ databases">
        <title>Helianthus annuus Genome sequencing and assembly Release 2.</title>
        <authorList>
            <person name="Gouzy J."/>
            <person name="Langlade N."/>
            <person name="Munos S."/>
        </authorList>
    </citation>
    <scope>NUCLEOTIDE SEQUENCE</scope>
    <source>
        <tissue evidence="1">Leaves</tissue>
    </source>
</reference>
<evidence type="ECO:0000313" key="1">
    <source>
        <dbReference type="EMBL" id="KAF5793373.1"/>
    </source>
</evidence>
<name>A0A9K3NBF1_HELAN</name>
<dbReference type="Gramene" id="mRNA:HanXRQr2_Chr09g0416701">
    <property type="protein sequence ID" value="mRNA:HanXRQr2_Chr09g0416701"/>
    <property type="gene ID" value="HanXRQr2_Chr09g0416701"/>
</dbReference>
<dbReference type="Proteomes" id="UP000215914">
    <property type="component" value="Unassembled WGS sequence"/>
</dbReference>
<protein>
    <submittedName>
        <fullName evidence="1">Uncharacterized protein</fullName>
    </submittedName>
</protein>
<proteinExistence type="predicted"/>
<dbReference type="EMBL" id="MNCJ02000324">
    <property type="protein sequence ID" value="KAF5793373.1"/>
    <property type="molecule type" value="Genomic_DNA"/>
</dbReference>
<organism evidence="1 2">
    <name type="scientific">Helianthus annuus</name>
    <name type="common">Common sunflower</name>
    <dbReference type="NCBI Taxonomy" id="4232"/>
    <lineage>
        <taxon>Eukaryota</taxon>
        <taxon>Viridiplantae</taxon>
        <taxon>Streptophyta</taxon>
        <taxon>Embryophyta</taxon>
        <taxon>Tracheophyta</taxon>
        <taxon>Spermatophyta</taxon>
        <taxon>Magnoliopsida</taxon>
        <taxon>eudicotyledons</taxon>
        <taxon>Gunneridae</taxon>
        <taxon>Pentapetalae</taxon>
        <taxon>asterids</taxon>
        <taxon>campanulids</taxon>
        <taxon>Asterales</taxon>
        <taxon>Asteraceae</taxon>
        <taxon>Asteroideae</taxon>
        <taxon>Heliantheae alliance</taxon>
        <taxon>Heliantheae</taxon>
        <taxon>Helianthus</taxon>
    </lineage>
</organism>
<evidence type="ECO:0000313" key="2">
    <source>
        <dbReference type="Proteomes" id="UP000215914"/>
    </source>
</evidence>
<keyword evidence="2" id="KW-1185">Reference proteome</keyword>
<reference evidence="1" key="1">
    <citation type="journal article" date="2017" name="Nature">
        <title>The sunflower genome provides insights into oil metabolism, flowering and Asterid evolution.</title>
        <authorList>
            <person name="Badouin H."/>
            <person name="Gouzy J."/>
            <person name="Grassa C.J."/>
            <person name="Murat F."/>
            <person name="Staton S.E."/>
            <person name="Cottret L."/>
            <person name="Lelandais-Briere C."/>
            <person name="Owens G.L."/>
            <person name="Carrere S."/>
            <person name="Mayjonade B."/>
            <person name="Legrand L."/>
            <person name="Gill N."/>
            <person name="Kane N.C."/>
            <person name="Bowers J.E."/>
            <person name="Hubner S."/>
            <person name="Bellec A."/>
            <person name="Berard A."/>
            <person name="Berges H."/>
            <person name="Blanchet N."/>
            <person name="Boniface M.C."/>
            <person name="Brunel D."/>
            <person name="Catrice O."/>
            <person name="Chaidir N."/>
            <person name="Claudel C."/>
            <person name="Donnadieu C."/>
            <person name="Faraut T."/>
            <person name="Fievet G."/>
            <person name="Helmstetter N."/>
            <person name="King M."/>
            <person name="Knapp S.J."/>
            <person name="Lai Z."/>
            <person name="Le Paslier M.C."/>
            <person name="Lippi Y."/>
            <person name="Lorenzon L."/>
            <person name="Mandel J.R."/>
            <person name="Marage G."/>
            <person name="Marchand G."/>
            <person name="Marquand E."/>
            <person name="Bret-Mestries E."/>
            <person name="Morien E."/>
            <person name="Nambeesan S."/>
            <person name="Nguyen T."/>
            <person name="Pegot-Espagnet P."/>
            <person name="Pouilly N."/>
            <person name="Raftis F."/>
            <person name="Sallet E."/>
            <person name="Schiex T."/>
            <person name="Thomas J."/>
            <person name="Vandecasteele C."/>
            <person name="Vares D."/>
            <person name="Vear F."/>
            <person name="Vautrin S."/>
            <person name="Crespi M."/>
            <person name="Mangin B."/>
            <person name="Burke J.M."/>
            <person name="Salse J."/>
            <person name="Munos S."/>
            <person name="Vincourt P."/>
            <person name="Rieseberg L.H."/>
            <person name="Langlade N.B."/>
        </authorList>
    </citation>
    <scope>NUCLEOTIDE SEQUENCE</scope>
    <source>
        <tissue evidence="1">Leaves</tissue>
    </source>
</reference>
<comment type="caution">
    <text evidence="1">The sequence shown here is derived from an EMBL/GenBank/DDBJ whole genome shotgun (WGS) entry which is preliminary data.</text>
</comment>
<dbReference type="AlphaFoldDB" id="A0A9K3NBF1"/>
<accession>A0A9K3NBF1</accession>
<gene>
    <name evidence="1" type="ORF">HanXRQr2_Chr09g0416701</name>
</gene>